<dbReference type="PANTHER" id="PTHR43861">
    <property type="entry name" value="TRANS-ACONITATE 2-METHYLTRANSFERASE-RELATED"/>
    <property type="match status" value="1"/>
</dbReference>
<dbReference type="GO" id="GO:0008168">
    <property type="term" value="F:methyltransferase activity"/>
    <property type="evidence" value="ECO:0007669"/>
    <property type="project" value="UniProtKB-KW"/>
</dbReference>
<dbReference type="CDD" id="cd02440">
    <property type="entry name" value="AdoMet_MTases"/>
    <property type="match status" value="1"/>
</dbReference>
<dbReference type="AlphaFoldDB" id="A0A645APY1"/>
<dbReference type="EC" id="2.1.1.156" evidence="3"/>
<organism evidence="3">
    <name type="scientific">bioreactor metagenome</name>
    <dbReference type="NCBI Taxonomy" id="1076179"/>
    <lineage>
        <taxon>unclassified sequences</taxon>
        <taxon>metagenomes</taxon>
        <taxon>ecological metagenomes</taxon>
    </lineage>
</organism>
<accession>A0A645APY1</accession>
<comment type="caution">
    <text evidence="3">The sequence shown here is derived from an EMBL/GenBank/DDBJ whole genome shotgun (WGS) entry which is preliminary data.</text>
</comment>
<name>A0A645APY1_9ZZZZ</name>
<dbReference type="Pfam" id="PF13649">
    <property type="entry name" value="Methyltransf_25"/>
    <property type="match status" value="1"/>
</dbReference>
<dbReference type="EMBL" id="VSSQ01015226">
    <property type="protein sequence ID" value="MPM55332.1"/>
    <property type="molecule type" value="Genomic_DNA"/>
</dbReference>
<dbReference type="Gene3D" id="3.40.50.150">
    <property type="entry name" value="Vaccinia Virus protein VP39"/>
    <property type="match status" value="1"/>
</dbReference>
<gene>
    <name evidence="3" type="primary">bsmA</name>
    <name evidence="3" type="ORF">SDC9_102126</name>
</gene>
<feature type="domain" description="Methyltransferase" evidence="2">
    <location>
        <begin position="46"/>
        <end position="143"/>
    </location>
</feature>
<proteinExistence type="predicted"/>
<reference evidence="3" key="1">
    <citation type="submission" date="2019-08" db="EMBL/GenBank/DDBJ databases">
        <authorList>
            <person name="Kucharzyk K."/>
            <person name="Murdoch R.W."/>
            <person name="Higgins S."/>
            <person name="Loffler F."/>
        </authorList>
    </citation>
    <scope>NUCLEOTIDE SEQUENCE</scope>
</reference>
<dbReference type="SUPFAM" id="SSF53335">
    <property type="entry name" value="S-adenosyl-L-methionine-dependent methyltransferases"/>
    <property type="match status" value="1"/>
</dbReference>
<evidence type="ECO:0000313" key="3">
    <source>
        <dbReference type="EMBL" id="MPM55332.1"/>
    </source>
</evidence>
<keyword evidence="1 3" id="KW-0808">Transferase</keyword>
<sequence>MAENYYDELAAYYKLMYVDWEKSVHRQASALDKILKEYGIDHSASVLDAACGIGTQCLGLAELGYAVTASDLSAEEVNLAKIEAQNRRVKIDFQVADMRAVWQTYQKQFDVVCALDNAIPHLLSDEEILQAFSQFYSCTRPGGVCLISVRDYSQVERAPLKVYPRTVHRGKTSQWVLCDVWEFSGPCYEMTTYVIEDKGGANAQTRIIRGGKYYCIELPTLQSLLLRAGFTQVTILTEEFFQPLLVARKV</sequence>
<dbReference type="InterPro" id="IPR029063">
    <property type="entry name" value="SAM-dependent_MTases_sf"/>
</dbReference>
<dbReference type="GO" id="GO:0032259">
    <property type="term" value="P:methylation"/>
    <property type="evidence" value="ECO:0007669"/>
    <property type="project" value="UniProtKB-KW"/>
</dbReference>
<protein>
    <submittedName>
        <fullName evidence="3">Glycine/sarcosine N-methyltransferase</fullName>
        <ecNumber evidence="3">2.1.1.156</ecNumber>
    </submittedName>
</protein>
<dbReference type="InterPro" id="IPR041698">
    <property type="entry name" value="Methyltransf_25"/>
</dbReference>
<evidence type="ECO:0000259" key="2">
    <source>
        <dbReference type="Pfam" id="PF13649"/>
    </source>
</evidence>
<evidence type="ECO:0000256" key="1">
    <source>
        <dbReference type="ARBA" id="ARBA00022679"/>
    </source>
</evidence>
<keyword evidence="3" id="KW-0489">Methyltransferase</keyword>